<dbReference type="InterPro" id="IPR006600">
    <property type="entry name" value="HTH_CenpB_DNA-bd_dom"/>
</dbReference>
<dbReference type="Pfam" id="PF03221">
    <property type="entry name" value="HTH_Tnp_Tc5"/>
    <property type="match status" value="1"/>
</dbReference>
<protein>
    <submittedName>
        <fullName evidence="3">PREDICTED: similar to predicted protein putative</fullName>
    </submittedName>
</protein>
<dbReference type="AlphaFoldDB" id="F0WYE2"/>
<gene>
    <name evidence="3" type="primary">AlNc14C379G11202</name>
    <name evidence="3" type="ORF">ALNC14_126390</name>
</gene>
<dbReference type="GO" id="GO:0003677">
    <property type="term" value="F:DNA binding"/>
    <property type="evidence" value="ECO:0007669"/>
    <property type="project" value="UniProtKB-KW"/>
</dbReference>
<dbReference type="PROSITE" id="PS51253">
    <property type="entry name" value="HTH_CENPB"/>
    <property type="match status" value="1"/>
</dbReference>
<organism evidence="3">
    <name type="scientific">Albugo laibachii Nc14</name>
    <dbReference type="NCBI Taxonomy" id="890382"/>
    <lineage>
        <taxon>Eukaryota</taxon>
        <taxon>Sar</taxon>
        <taxon>Stramenopiles</taxon>
        <taxon>Oomycota</taxon>
        <taxon>Peronosporomycetes</taxon>
        <taxon>Albuginales</taxon>
        <taxon>Albuginaceae</taxon>
        <taxon>Albugo</taxon>
    </lineage>
</organism>
<dbReference type="InterPro" id="IPR050863">
    <property type="entry name" value="CenT-Element_Derived"/>
</dbReference>
<accession>F0WYE2</accession>
<dbReference type="SMART" id="SM00674">
    <property type="entry name" value="CENPB"/>
    <property type="match status" value="1"/>
</dbReference>
<feature type="domain" description="HTH CENPB-type" evidence="2">
    <location>
        <begin position="52"/>
        <end position="126"/>
    </location>
</feature>
<name>F0WYE2_9STRA</name>
<dbReference type="PANTHER" id="PTHR19303:SF57">
    <property type="entry name" value="HTH CENPB-TYPE DOMAIN-CONTAINING PROTEIN"/>
    <property type="match status" value="1"/>
</dbReference>
<dbReference type="Gene3D" id="3.30.420.10">
    <property type="entry name" value="Ribonuclease H-like superfamily/Ribonuclease H"/>
    <property type="match status" value="1"/>
</dbReference>
<dbReference type="GO" id="GO:0005634">
    <property type="term" value="C:nucleus"/>
    <property type="evidence" value="ECO:0007669"/>
    <property type="project" value="TreeGrafter"/>
</dbReference>
<dbReference type="HOGENOM" id="CLU_013929_10_0_1"/>
<dbReference type="InterPro" id="IPR036397">
    <property type="entry name" value="RNaseH_sf"/>
</dbReference>
<reference evidence="3" key="1">
    <citation type="journal article" date="2011" name="PLoS Biol.">
        <title>Gene gain and loss during evolution of obligate parasitism in the white rust pathogen of Arabidopsis thaliana.</title>
        <authorList>
            <person name="Kemen E."/>
            <person name="Gardiner A."/>
            <person name="Schultz-Larsen T."/>
            <person name="Kemen A.C."/>
            <person name="Balmuth A.L."/>
            <person name="Robert-Seilaniantz A."/>
            <person name="Bailey K."/>
            <person name="Holub E."/>
            <person name="Studholme D.J."/>
            <person name="Maclean D."/>
            <person name="Jones J.D."/>
        </authorList>
    </citation>
    <scope>NUCLEOTIDE SEQUENCE</scope>
</reference>
<dbReference type="PANTHER" id="PTHR19303">
    <property type="entry name" value="TRANSPOSON"/>
    <property type="match status" value="1"/>
</dbReference>
<evidence type="ECO:0000256" key="1">
    <source>
        <dbReference type="ARBA" id="ARBA00023125"/>
    </source>
</evidence>
<keyword evidence="1" id="KW-0238">DNA-binding</keyword>
<dbReference type="Pfam" id="PF03184">
    <property type="entry name" value="DDE_1"/>
    <property type="match status" value="1"/>
</dbReference>
<dbReference type="InterPro" id="IPR004875">
    <property type="entry name" value="DDE_SF_endonuclease_dom"/>
</dbReference>
<evidence type="ECO:0000259" key="2">
    <source>
        <dbReference type="PROSITE" id="PS51253"/>
    </source>
</evidence>
<proteinExistence type="predicted"/>
<reference evidence="3" key="2">
    <citation type="submission" date="2011-02" db="EMBL/GenBank/DDBJ databases">
        <authorList>
            <person name="MacLean D."/>
        </authorList>
    </citation>
    <scope>NUCLEOTIDE SEQUENCE</scope>
</reference>
<evidence type="ECO:0000313" key="3">
    <source>
        <dbReference type="EMBL" id="CCA26495.1"/>
    </source>
</evidence>
<dbReference type="EMBL" id="FR824423">
    <property type="protein sequence ID" value="CCA26495.1"/>
    <property type="molecule type" value="Genomic_DNA"/>
</dbReference>
<sequence>MPTKTYSEQDVLAAIAERKPGATILDLVAKCKIPYRSLRRLINMEKKGKQKKRSGPPPVLGNALEKDLRDWVIGMQRKRFPPTCDIRINKGKRMYAALHGPTRDDGKIGRGWCDHFFKRFPELAIRNAQIIKRVRKRRLVRRSGDLFWTLCARHHREERRYKSLFQLGRDGVCAKSQNEEVIAVRGSKNIWSQNVEPGFHLTMVACVSADDFAVPPAFIVPGKRPNRDVLDACTISGATITTSEAGFMTTCIMREYIAAFALAVPLPIKRPLILVLDGASSHMDASIDAAVAKYGVRLVQLPPNASHLYQPLDVAVFRAVKTILKEKMYSFMIATGKTAMTKKEAVQLASTAWRMRIEEKPENIAAGFEEAGIWPLSLPMMLRRLKNFKENDSKAQQPLPSWLVTQQVIRSEILILPPAPEKKNRRKTVDVKRRLLTQDDLRNE</sequence>